<dbReference type="AlphaFoldDB" id="A0A1T5LNT9"/>
<dbReference type="EMBL" id="FUZU01000002">
    <property type="protein sequence ID" value="SKC77219.1"/>
    <property type="molecule type" value="Genomic_DNA"/>
</dbReference>
<dbReference type="PANTHER" id="PTHR22916:SF3">
    <property type="entry name" value="UDP-GLCNAC:BETAGAL BETA-1,3-N-ACETYLGLUCOSAMINYLTRANSFERASE-LIKE PROTEIN 1"/>
    <property type="match status" value="1"/>
</dbReference>
<dbReference type="OrthoDB" id="9815829at2"/>
<accession>A0A1T5LNT9</accession>
<dbReference type="InterPro" id="IPR001173">
    <property type="entry name" value="Glyco_trans_2-like"/>
</dbReference>
<dbReference type="InterPro" id="IPR029044">
    <property type="entry name" value="Nucleotide-diphossugar_trans"/>
</dbReference>
<dbReference type="PANTHER" id="PTHR22916">
    <property type="entry name" value="GLYCOSYLTRANSFERASE"/>
    <property type="match status" value="1"/>
</dbReference>
<organism evidence="2 3">
    <name type="scientific">Ohtaekwangia koreensis</name>
    <dbReference type="NCBI Taxonomy" id="688867"/>
    <lineage>
        <taxon>Bacteria</taxon>
        <taxon>Pseudomonadati</taxon>
        <taxon>Bacteroidota</taxon>
        <taxon>Cytophagia</taxon>
        <taxon>Cytophagales</taxon>
        <taxon>Fulvivirgaceae</taxon>
        <taxon>Ohtaekwangia</taxon>
    </lineage>
</organism>
<gene>
    <name evidence="2" type="ORF">SAMN05660236_3539</name>
</gene>
<dbReference type="GO" id="GO:0016758">
    <property type="term" value="F:hexosyltransferase activity"/>
    <property type="evidence" value="ECO:0007669"/>
    <property type="project" value="UniProtKB-ARBA"/>
</dbReference>
<dbReference type="Pfam" id="PF00535">
    <property type="entry name" value="Glycos_transf_2"/>
    <property type="match status" value="1"/>
</dbReference>
<dbReference type="RefSeq" id="WP_079688051.1">
    <property type="nucleotide sequence ID" value="NZ_FUZU01000002.1"/>
</dbReference>
<name>A0A1T5LNT9_9BACT</name>
<sequence>MMPAISVLMTVYNSQQYLHESINSILSQSFSDFEFLIFNDGSTDGSKEIIESFNDPRIKFFDFSYNQGYVPLLNIGLEKTRGKYIARMDSDDIAHPDRFQKQYAFLENNTEYIVCGSRFDLVSVNRMVPLPVDNDDIKLKLLYITPFCHPSVMFRASIFRSGSIRYSLHHMPFEDHELWVQLSHLGKFKNLPEVLLHYRIHDNNISLRERTEDQKRLKYETQIKYINKFFSSINLTHSDTLMMHQLLFKDSDFSFQELNLTGGLIRNIMDKHGDYIVPAKMVHNFLIYMYFYRCTTSTAIGLQSFVLANQFGFGKIPVVRNIRLFIKSIFKYKTKRMSEYA</sequence>
<proteinExistence type="predicted"/>
<evidence type="ECO:0000313" key="3">
    <source>
        <dbReference type="Proteomes" id="UP000190961"/>
    </source>
</evidence>
<reference evidence="2 3" key="1">
    <citation type="submission" date="2017-02" db="EMBL/GenBank/DDBJ databases">
        <authorList>
            <person name="Peterson S.W."/>
        </authorList>
    </citation>
    <scope>NUCLEOTIDE SEQUENCE [LARGE SCALE GENOMIC DNA]</scope>
    <source>
        <strain evidence="2 3">DSM 25262</strain>
    </source>
</reference>
<protein>
    <submittedName>
        <fullName evidence="2">Glycosyltransferase involved in cell wall bisynthesis</fullName>
    </submittedName>
</protein>
<keyword evidence="3" id="KW-1185">Reference proteome</keyword>
<feature type="domain" description="Glycosyltransferase 2-like" evidence="1">
    <location>
        <begin position="6"/>
        <end position="120"/>
    </location>
</feature>
<keyword evidence="2" id="KW-0808">Transferase</keyword>
<dbReference type="SUPFAM" id="SSF53448">
    <property type="entry name" value="Nucleotide-diphospho-sugar transferases"/>
    <property type="match status" value="1"/>
</dbReference>
<dbReference type="STRING" id="688867.SAMN05660236_3539"/>
<evidence type="ECO:0000259" key="1">
    <source>
        <dbReference type="Pfam" id="PF00535"/>
    </source>
</evidence>
<evidence type="ECO:0000313" key="2">
    <source>
        <dbReference type="EMBL" id="SKC77219.1"/>
    </source>
</evidence>
<dbReference type="Gene3D" id="3.90.550.10">
    <property type="entry name" value="Spore Coat Polysaccharide Biosynthesis Protein SpsA, Chain A"/>
    <property type="match status" value="1"/>
</dbReference>
<dbReference type="Proteomes" id="UP000190961">
    <property type="component" value="Unassembled WGS sequence"/>
</dbReference>